<dbReference type="InterPro" id="IPR009080">
    <property type="entry name" value="tRNAsynth_Ia_anticodon-bd"/>
</dbReference>
<evidence type="ECO:0000256" key="8">
    <source>
        <dbReference type="ARBA" id="ARBA00023146"/>
    </source>
</evidence>
<keyword evidence="6 10" id="KW-0067">ATP-binding</keyword>
<dbReference type="GO" id="GO:0005524">
    <property type="term" value="F:ATP binding"/>
    <property type="evidence" value="ECO:0007669"/>
    <property type="project" value="UniProtKB-KW"/>
</dbReference>
<dbReference type="PRINTS" id="PR00985">
    <property type="entry name" value="TRNASYNTHLEU"/>
</dbReference>
<evidence type="ECO:0000256" key="2">
    <source>
        <dbReference type="ARBA" id="ARBA00013164"/>
    </source>
</evidence>
<dbReference type="Gene3D" id="3.40.50.620">
    <property type="entry name" value="HUPs"/>
    <property type="match status" value="1"/>
</dbReference>
<feature type="domain" description="Aminoacyl-tRNA synthetase class Ia" evidence="11">
    <location>
        <begin position="4"/>
        <end position="207"/>
    </location>
</feature>
<dbReference type="AlphaFoldDB" id="A0A8J3QAV7"/>
<dbReference type="CDD" id="cd00812">
    <property type="entry name" value="LeuRS_core"/>
    <property type="match status" value="1"/>
</dbReference>
<evidence type="ECO:0000256" key="10">
    <source>
        <dbReference type="RuleBase" id="RU363035"/>
    </source>
</evidence>
<dbReference type="Proteomes" id="UP000612899">
    <property type="component" value="Unassembled WGS sequence"/>
</dbReference>
<keyword evidence="7 10" id="KW-0648">Protein biosynthesis</keyword>
<dbReference type="InterPro" id="IPR014729">
    <property type="entry name" value="Rossmann-like_a/b/a_fold"/>
</dbReference>
<dbReference type="Pfam" id="PF00133">
    <property type="entry name" value="tRNA-synt_1"/>
    <property type="match status" value="2"/>
</dbReference>
<protein>
    <recommendedName>
        <fullName evidence="2">leucine--tRNA ligase</fullName>
        <ecNumber evidence="2">6.1.1.4</ecNumber>
    </recommendedName>
    <alternativeName>
        <fullName evidence="9">Leucyl-tRNA synthetase</fullName>
    </alternativeName>
</protein>
<dbReference type="GO" id="GO:0004823">
    <property type="term" value="F:leucine-tRNA ligase activity"/>
    <property type="evidence" value="ECO:0007669"/>
    <property type="project" value="UniProtKB-EC"/>
</dbReference>
<evidence type="ECO:0000313" key="12">
    <source>
        <dbReference type="EMBL" id="GIH06604.1"/>
    </source>
</evidence>
<evidence type="ECO:0000256" key="6">
    <source>
        <dbReference type="ARBA" id="ARBA00022840"/>
    </source>
</evidence>
<dbReference type="PANTHER" id="PTHR43740">
    <property type="entry name" value="LEUCYL-TRNA SYNTHETASE"/>
    <property type="match status" value="1"/>
</dbReference>
<dbReference type="SUPFAM" id="SSF47323">
    <property type="entry name" value="Anticodon-binding domain of a subclass of class I aminoacyl-tRNA synthetases"/>
    <property type="match status" value="1"/>
</dbReference>
<gene>
    <name evidence="12" type="ORF">Rhe02_46710</name>
</gene>
<evidence type="ECO:0000256" key="9">
    <source>
        <dbReference type="ARBA" id="ARBA00030520"/>
    </source>
</evidence>
<proteinExistence type="inferred from homology"/>
<dbReference type="Gene3D" id="1.10.730.10">
    <property type="entry name" value="Isoleucyl-tRNA Synthetase, Domain 1"/>
    <property type="match status" value="1"/>
</dbReference>
<dbReference type="SUPFAM" id="SSF52374">
    <property type="entry name" value="Nucleotidylyl transferase"/>
    <property type="match status" value="1"/>
</dbReference>
<dbReference type="GO" id="GO:0005829">
    <property type="term" value="C:cytosol"/>
    <property type="evidence" value="ECO:0007669"/>
    <property type="project" value="TreeGrafter"/>
</dbReference>
<name>A0A8J3QAV7_9ACTN</name>
<feature type="domain" description="Aminoacyl-tRNA synthetase class Ia" evidence="11">
    <location>
        <begin position="242"/>
        <end position="372"/>
    </location>
</feature>
<reference evidence="12" key="1">
    <citation type="submission" date="2021-01" db="EMBL/GenBank/DDBJ databases">
        <title>Whole genome shotgun sequence of Rhizocola hellebori NBRC 109834.</title>
        <authorList>
            <person name="Komaki H."/>
            <person name="Tamura T."/>
        </authorList>
    </citation>
    <scope>NUCLEOTIDE SEQUENCE</scope>
    <source>
        <strain evidence="12">NBRC 109834</strain>
    </source>
</reference>
<evidence type="ECO:0000313" key="13">
    <source>
        <dbReference type="Proteomes" id="UP000612899"/>
    </source>
</evidence>
<dbReference type="RefSeq" id="WP_239124003.1">
    <property type="nucleotide sequence ID" value="NZ_BONY01000028.1"/>
</dbReference>
<dbReference type="InterPro" id="IPR002300">
    <property type="entry name" value="aa-tRNA-synth_Ia"/>
</dbReference>
<dbReference type="GO" id="GO:0006429">
    <property type="term" value="P:leucyl-tRNA aminoacylation"/>
    <property type="evidence" value="ECO:0007669"/>
    <property type="project" value="InterPro"/>
</dbReference>
<comment type="similarity">
    <text evidence="1 10">Belongs to the class-I aminoacyl-tRNA synthetase family.</text>
</comment>
<accession>A0A8J3QAV7</accession>
<dbReference type="PROSITE" id="PS00178">
    <property type="entry name" value="AA_TRNA_LIGASE_I"/>
    <property type="match status" value="1"/>
</dbReference>
<organism evidence="12 13">
    <name type="scientific">Rhizocola hellebori</name>
    <dbReference type="NCBI Taxonomy" id="1392758"/>
    <lineage>
        <taxon>Bacteria</taxon>
        <taxon>Bacillati</taxon>
        <taxon>Actinomycetota</taxon>
        <taxon>Actinomycetes</taxon>
        <taxon>Micromonosporales</taxon>
        <taxon>Micromonosporaceae</taxon>
        <taxon>Rhizocola</taxon>
    </lineage>
</organism>
<dbReference type="PANTHER" id="PTHR43740:SF2">
    <property type="entry name" value="LEUCINE--TRNA LIGASE, MITOCHONDRIAL"/>
    <property type="match status" value="1"/>
</dbReference>
<evidence type="ECO:0000259" key="11">
    <source>
        <dbReference type="Pfam" id="PF00133"/>
    </source>
</evidence>
<keyword evidence="5 10" id="KW-0547">Nucleotide-binding</keyword>
<sequence>MFSYPSGDLHMGHAEVFSISDAIARYLRLRGKDVLFPVGWDSFGLPAENAARKRGIDPREWTYANIEVQAESFRRMGFSFEWQTRLHTSDPEYFRWNQWIFLRMVERGLAYRASAPVNWCPQDETVLANEQVIDGRCERCQTRVVERELTQWFFRTTAYAKRLVDDMAQLEGHWPAEILTMQRHWIANLHDWLISRQRQWGTPIPIVHCGECGLVPVPDEELPLGLNLPGDTSCPRCGGPAQRDPDTMDTFVDSSWYFLRYPNPSYQDGPFDPAGIERWLPVAEYIGGREHACGHLIYARFMTKVLHDLGMLSFTEPFTRLTNQGQVIMNGKSMSKTLGNMVSLQEQIAAHGPDAVRVTMLFAGPPEEDIDWADVSPTAAVKWLGRVTRLLESLPANASGPADPQLRRAVHKLLHATTVAMDGKRFNVAIARMMELTTLLRHSDVDSATTREGADALVVMLSCFAPLTAAQLGFADSSSWPAVDAQLIAEETTTCVVQVDGKVRARLEVPVTITEADLRSRALTSVGTPSASRIIVRAPRIVNIVTG</sequence>
<comment type="caution">
    <text evidence="12">The sequence shown here is derived from an EMBL/GenBank/DDBJ whole genome shotgun (WGS) entry which is preliminary data.</text>
</comment>
<keyword evidence="3" id="KW-0963">Cytoplasm</keyword>
<dbReference type="EC" id="6.1.1.4" evidence="2"/>
<keyword evidence="13" id="KW-1185">Reference proteome</keyword>
<keyword evidence="4 10" id="KW-0436">Ligase</keyword>
<keyword evidence="8 10" id="KW-0030">Aminoacyl-tRNA synthetase</keyword>
<evidence type="ECO:0000256" key="5">
    <source>
        <dbReference type="ARBA" id="ARBA00022741"/>
    </source>
</evidence>
<evidence type="ECO:0000256" key="7">
    <source>
        <dbReference type="ARBA" id="ARBA00022917"/>
    </source>
</evidence>
<evidence type="ECO:0000256" key="3">
    <source>
        <dbReference type="ARBA" id="ARBA00022490"/>
    </source>
</evidence>
<evidence type="ECO:0000256" key="1">
    <source>
        <dbReference type="ARBA" id="ARBA00005594"/>
    </source>
</evidence>
<dbReference type="InterPro" id="IPR001412">
    <property type="entry name" value="aa-tRNA-synth_I_CS"/>
</dbReference>
<dbReference type="InterPro" id="IPR002302">
    <property type="entry name" value="Leu-tRNA-ligase"/>
</dbReference>
<evidence type="ECO:0000256" key="4">
    <source>
        <dbReference type="ARBA" id="ARBA00022598"/>
    </source>
</evidence>
<dbReference type="EMBL" id="BONY01000028">
    <property type="protein sequence ID" value="GIH06604.1"/>
    <property type="molecule type" value="Genomic_DNA"/>
</dbReference>